<reference evidence="1" key="1">
    <citation type="journal article" date="2022" name="bioRxiv">
        <title>Sequencing and chromosome-scale assembly of the giantPleurodeles waltlgenome.</title>
        <authorList>
            <person name="Brown T."/>
            <person name="Elewa A."/>
            <person name="Iarovenko S."/>
            <person name="Subramanian E."/>
            <person name="Araus A.J."/>
            <person name="Petzold A."/>
            <person name="Susuki M."/>
            <person name="Suzuki K.-i.T."/>
            <person name="Hayashi T."/>
            <person name="Toyoda A."/>
            <person name="Oliveira C."/>
            <person name="Osipova E."/>
            <person name="Leigh N.D."/>
            <person name="Simon A."/>
            <person name="Yun M.H."/>
        </authorList>
    </citation>
    <scope>NUCLEOTIDE SEQUENCE</scope>
    <source>
        <strain evidence="1">20211129_DDA</strain>
        <tissue evidence="1">Liver</tissue>
    </source>
</reference>
<evidence type="ECO:0000313" key="1">
    <source>
        <dbReference type="EMBL" id="KAJ1116409.1"/>
    </source>
</evidence>
<keyword evidence="2" id="KW-1185">Reference proteome</keyword>
<name>A0AAV7NMS7_PLEWA</name>
<dbReference type="AlphaFoldDB" id="A0AAV7NMS7"/>
<evidence type="ECO:0000313" key="2">
    <source>
        <dbReference type="Proteomes" id="UP001066276"/>
    </source>
</evidence>
<gene>
    <name evidence="1" type="ORF">NDU88_004621</name>
</gene>
<proteinExistence type="predicted"/>
<accession>A0AAV7NMS7</accession>
<comment type="caution">
    <text evidence="1">The sequence shown here is derived from an EMBL/GenBank/DDBJ whole genome shotgun (WGS) entry which is preliminary data.</text>
</comment>
<sequence length="166" mass="17981">MGYGPSRLSVVIVGNEGLNSAVGLSWAGGPLEAMSLYWSVVATQVRRAGSCWALFMVVWLGPGLERASTKPSGAGLPYCNACLSSLRLLAWSTSQCLTSLMPPYGYVPARWTAVWGELWSGLAAIDALALRDSGDFILFFPTFNFLLYIRTTSITNLTTECFRAQP</sequence>
<dbReference type="EMBL" id="JANPWB010000012">
    <property type="protein sequence ID" value="KAJ1116409.1"/>
    <property type="molecule type" value="Genomic_DNA"/>
</dbReference>
<organism evidence="1 2">
    <name type="scientific">Pleurodeles waltl</name>
    <name type="common">Iberian ribbed newt</name>
    <dbReference type="NCBI Taxonomy" id="8319"/>
    <lineage>
        <taxon>Eukaryota</taxon>
        <taxon>Metazoa</taxon>
        <taxon>Chordata</taxon>
        <taxon>Craniata</taxon>
        <taxon>Vertebrata</taxon>
        <taxon>Euteleostomi</taxon>
        <taxon>Amphibia</taxon>
        <taxon>Batrachia</taxon>
        <taxon>Caudata</taxon>
        <taxon>Salamandroidea</taxon>
        <taxon>Salamandridae</taxon>
        <taxon>Pleurodelinae</taxon>
        <taxon>Pleurodeles</taxon>
    </lineage>
</organism>
<dbReference type="Proteomes" id="UP001066276">
    <property type="component" value="Chromosome 8"/>
</dbReference>
<protein>
    <submittedName>
        <fullName evidence="1">Uncharacterized protein</fullName>
    </submittedName>
</protein>